<evidence type="ECO:0000313" key="5">
    <source>
        <dbReference type="EMBL" id="SDW36510.1"/>
    </source>
</evidence>
<dbReference type="Gene3D" id="3.10.180.10">
    <property type="entry name" value="2,3-Dihydroxybiphenyl 1,2-Dioxygenase, domain 1"/>
    <property type="match status" value="1"/>
</dbReference>
<evidence type="ECO:0000256" key="3">
    <source>
        <dbReference type="ARBA" id="ARBA00023251"/>
    </source>
</evidence>
<sequence>MATLSYVSNNSNMLIDINPKLPMRNKTVTLEFYKNQLGFRVFGSADFDGYLMMEKDQIQIHFFEFKSIDPKENYGQVYIRTDNINELYQSFLDTKTSIHPDGRLEIKPWGQKEFSILDPDNNLLTFGQSM</sequence>
<keyword evidence="6" id="KW-1185">Reference proteome</keyword>
<gene>
    <name evidence="5" type="ORF">SAMN04487892_1334</name>
</gene>
<dbReference type="InterPro" id="IPR025870">
    <property type="entry name" value="Glyoxalase-like_dom"/>
</dbReference>
<dbReference type="STRING" id="1073328.SAMN05216294_2695"/>
<evidence type="ECO:0000313" key="6">
    <source>
        <dbReference type="Proteomes" id="UP000199592"/>
    </source>
</evidence>
<dbReference type="InterPro" id="IPR029068">
    <property type="entry name" value="Glyas_Bleomycin-R_OHBP_Dase"/>
</dbReference>
<reference evidence="6" key="1">
    <citation type="submission" date="2016-10" db="EMBL/GenBank/DDBJ databases">
        <authorList>
            <person name="Varghese N."/>
            <person name="Submissions S."/>
        </authorList>
    </citation>
    <scope>NUCLEOTIDE SEQUENCE [LARGE SCALE GENOMIC DNA]</scope>
    <source>
        <strain evidence="6">DSM 25030</strain>
    </source>
</reference>
<organism evidence="5 6">
    <name type="scientific">Flagellimonas zhangzhouensis</name>
    <dbReference type="NCBI Taxonomy" id="1073328"/>
    <lineage>
        <taxon>Bacteria</taxon>
        <taxon>Pseudomonadati</taxon>
        <taxon>Bacteroidota</taxon>
        <taxon>Flavobacteriia</taxon>
        <taxon>Flavobacteriales</taxon>
        <taxon>Flavobacteriaceae</taxon>
        <taxon>Flagellimonas</taxon>
    </lineage>
</organism>
<evidence type="ECO:0000259" key="4">
    <source>
        <dbReference type="PROSITE" id="PS51819"/>
    </source>
</evidence>
<name>A0A1H2SY64_9FLAO</name>
<dbReference type="InterPro" id="IPR000335">
    <property type="entry name" value="Bleomycin-R"/>
</dbReference>
<dbReference type="EMBL" id="FNMY01000001">
    <property type="protein sequence ID" value="SDW36510.1"/>
    <property type="molecule type" value="Genomic_DNA"/>
</dbReference>
<proteinExistence type="inferred from homology"/>
<dbReference type="GO" id="GO:0046677">
    <property type="term" value="P:response to antibiotic"/>
    <property type="evidence" value="ECO:0007669"/>
    <property type="project" value="UniProtKB-KW"/>
</dbReference>
<dbReference type="InterPro" id="IPR037523">
    <property type="entry name" value="VOC_core"/>
</dbReference>
<dbReference type="Pfam" id="PF12681">
    <property type="entry name" value="Glyoxalase_2"/>
    <property type="match status" value="1"/>
</dbReference>
<dbReference type="AlphaFoldDB" id="A0A1H2SY64"/>
<feature type="domain" description="VOC" evidence="4">
    <location>
        <begin position="14"/>
        <end position="129"/>
    </location>
</feature>
<keyword evidence="3" id="KW-0046">Antibiotic resistance</keyword>
<accession>A0A1H2SY64</accession>
<dbReference type="SUPFAM" id="SSF54593">
    <property type="entry name" value="Glyoxalase/Bleomycin resistance protein/Dihydroxybiphenyl dioxygenase"/>
    <property type="match status" value="1"/>
</dbReference>
<evidence type="ECO:0000256" key="2">
    <source>
        <dbReference type="ARBA" id="ARBA00021572"/>
    </source>
</evidence>
<dbReference type="PROSITE" id="PS51819">
    <property type="entry name" value="VOC"/>
    <property type="match status" value="1"/>
</dbReference>
<dbReference type="CDD" id="cd08349">
    <property type="entry name" value="BLMA_like"/>
    <property type="match status" value="1"/>
</dbReference>
<comment type="similarity">
    <text evidence="1">Belongs to the bleomycin resistance protein family.</text>
</comment>
<dbReference type="Proteomes" id="UP000199592">
    <property type="component" value="Unassembled WGS sequence"/>
</dbReference>
<evidence type="ECO:0000256" key="1">
    <source>
        <dbReference type="ARBA" id="ARBA00011051"/>
    </source>
</evidence>
<protein>
    <recommendedName>
        <fullName evidence="2">Bleomycin resistance protein</fullName>
    </recommendedName>
</protein>